<dbReference type="RefSeq" id="WP_072971076.1">
    <property type="nucleotide sequence ID" value="NZ_FRBY01000002.1"/>
</dbReference>
<keyword evidence="3" id="KW-1185">Reference proteome</keyword>
<organism evidence="2 3">
    <name type="scientific">Flavobacterium saccharophilum</name>
    <dbReference type="NCBI Taxonomy" id="29534"/>
    <lineage>
        <taxon>Bacteria</taxon>
        <taxon>Pseudomonadati</taxon>
        <taxon>Bacteroidota</taxon>
        <taxon>Flavobacteriia</taxon>
        <taxon>Flavobacteriales</taxon>
        <taxon>Flavobacteriaceae</taxon>
        <taxon>Flavobacterium</taxon>
    </lineage>
</organism>
<dbReference type="EMBL" id="FRBY01000002">
    <property type="protein sequence ID" value="SHL81599.1"/>
    <property type="molecule type" value="Genomic_DNA"/>
</dbReference>
<evidence type="ECO:0000256" key="1">
    <source>
        <dbReference type="SAM" id="Phobius"/>
    </source>
</evidence>
<keyword evidence="1" id="KW-1133">Transmembrane helix</keyword>
<feature type="transmembrane region" description="Helical" evidence="1">
    <location>
        <begin position="7"/>
        <end position="25"/>
    </location>
</feature>
<gene>
    <name evidence="2" type="ORF">SAMN05444366_1653</name>
</gene>
<accession>A0A1M7DR17</accession>
<reference evidence="3" key="1">
    <citation type="submission" date="2016-11" db="EMBL/GenBank/DDBJ databases">
        <authorList>
            <person name="Varghese N."/>
            <person name="Submissions S."/>
        </authorList>
    </citation>
    <scope>NUCLEOTIDE SEQUENCE [LARGE SCALE GENOMIC DNA]</scope>
    <source>
        <strain evidence="3">DSM 1811</strain>
    </source>
</reference>
<sequence>MKLSKSTLVQYLIIGALIILQFFFLDPYIKEKYFYSDVDAFKNESWLYSFILPSIFAVIIIVIGFKRKILNRTFLFGTSILFLFIAFFSKRFTDDILLYFNSKIKVEEINKDYVVLRNDENKVFHIYDKKSEFISFDDQLNKIDSLRIKSNLKSLYKLENNDTLQVHYKIGFLKVKYLE</sequence>
<keyword evidence="1" id="KW-0472">Membrane</keyword>
<keyword evidence="1" id="KW-0812">Transmembrane</keyword>
<dbReference type="OrthoDB" id="1270546at2"/>
<name>A0A1M7DR17_9FLAO</name>
<feature type="transmembrane region" description="Helical" evidence="1">
    <location>
        <begin position="72"/>
        <end position="89"/>
    </location>
</feature>
<dbReference type="AlphaFoldDB" id="A0A1M7DR17"/>
<dbReference type="Proteomes" id="UP000184121">
    <property type="component" value="Unassembled WGS sequence"/>
</dbReference>
<dbReference type="STRING" id="29534.SAMN05444366_1653"/>
<evidence type="ECO:0000313" key="3">
    <source>
        <dbReference type="Proteomes" id="UP000184121"/>
    </source>
</evidence>
<proteinExistence type="predicted"/>
<evidence type="ECO:0000313" key="2">
    <source>
        <dbReference type="EMBL" id="SHL81599.1"/>
    </source>
</evidence>
<feature type="transmembrane region" description="Helical" evidence="1">
    <location>
        <begin position="45"/>
        <end position="65"/>
    </location>
</feature>
<protein>
    <submittedName>
        <fullName evidence="2">Uncharacterized protein</fullName>
    </submittedName>
</protein>